<dbReference type="RefSeq" id="XP_026606020.1">
    <property type="nucleotide sequence ID" value="XM_026745154.1"/>
</dbReference>
<dbReference type="STRING" id="1810919.A0A3D8SJM9"/>
<proteinExistence type="predicted"/>
<gene>
    <name evidence="1" type="ORF">DSM5745_03138</name>
</gene>
<reference evidence="1 2" key="1">
    <citation type="journal article" date="2018" name="IMA Fungus">
        <title>IMA Genome-F 9: Draft genome sequence of Annulohypoxylon stygium, Aspergillus mulundensis, Berkeleyomyces basicola (syn. Thielaviopsis basicola), Ceratocystis smalleyi, two Cercospora beticola strains, Coleophoma cylindrospora, Fusarium fracticaudum, Phialophora cf. hyalina, and Morchella septimelata.</title>
        <authorList>
            <person name="Wingfield B.D."/>
            <person name="Bills G.F."/>
            <person name="Dong Y."/>
            <person name="Huang W."/>
            <person name="Nel W.J."/>
            <person name="Swalarsk-Parry B.S."/>
            <person name="Vaghefi N."/>
            <person name="Wilken P.M."/>
            <person name="An Z."/>
            <person name="de Beer Z.W."/>
            <person name="De Vos L."/>
            <person name="Chen L."/>
            <person name="Duong T.A."/>
            <person name="Gao Y."/>
            <person name="Hammerbacher A."/>
            <person name="Kikkert J.R."/>
            <person name="Li Y."/>
            <person name="Li H."/>
            <person name="Li K."/>
            <person name="Li Q."/>
            <person name="Liu X."/>
            <person name="Ma X."/>
            <person name="Naidoo K."/>
            <person name="Pethybridge S.J."/>
            <person name="Sun J."/>
            <person name="Steenkamp E.T."/>
            <person name="van der Nest M.A."/>
            <person name="van Wyk S."/>
            <person name="Wingfield M.J."/>
            <person name="Xiong C."/>
            <person name="Yue Q."/>
            <person name="Zhang X."/>
        </authorList>
    </citation>
    <scope>NUCLEOTIDE SEQUENCE [LARGE SCALE GENOMIC DNA]</scope>
    <source>
        <strain evidence="1 2">DSM 5745</strain>
    </source>
</reference>
<sequence length="395" mass="44158">MTSNTTGDEIKENLYKLSVGAFVLERNGEYQGAIELHRNSVDILEAAAERLKKSNVRKIFRKMFERQVQLHRERLAYLEGLQRKGSFDGIVLPPSRMGLIEDLARKDDTSPWTLSQLRKALHDYEKDESPHKVVPSHLEPFLNASDSAQIPAFTPSLSPSTEIVTYRLSHSSELVALGVRSHWWFVKDSTSTHVLYALQAVWSQEVPIVEAILRRAGEFLPEMGAVNIRIRKTKGGSFRLVTSTVPPNTGHIVEIPDREAQSKDWSPRRFNYGGRNFVWKGRVDGKSADGGLFKSFAWETLFETKRVWPKDGSKTGKMDDETVGPKLCWGEKGGGNGADHSIYMVGGLDQQFREHLLASQLARLVRCSYPPQKDVKGVEAASAGLSVLALAEVLS</sequence>
<organism evidence="1 2">
    <name type="scientific">Aspergillus mulundensis</name>
    <dbReference type="NCBI Taxonomy" id="1810919"/>
    <lineage>
        <taxon>Eukaryota</taxon>
        <taxon>Fungi</taxon>
        <taxon>Dikarya</taxon>
        <taxon>Ascomycota</taxon>
        <taxon>Pezizomycotina</taxon>
        <taxon>Eurotiomycetes</taxon>
        <taxon>Eurotiomycetidae</taxon>
        <taxon>Eurotiales</taxon>
        <taxon>Aspergillaceae</taxon>
        <taxon>Aspergillus</taxon>
        <taxon>Aspergillus subgen. Nidulantes</taxon>
    </lineage>
</organism>
<comment type="caution">
    <text evidence="1">The sequence shown here is derived from an EMBL/GenBank/DDBJ whole genome shotgun (WGS) entry which is preliminary data.</text>
</comment>
<evidence type="ECO:0000313" key="1">
    <source>
        <dbReference type="EMBL" id="RDW86496.1"/>
    </source>
</evidence>
<dbReference type="EMBL" id="PVWQ01000003">
    <property type="protein sequence ID" value="RDW86496.1"/>
    <property type="molecule type" value="Genomic_DNA"/>
</dbReference>
<protein>
    <submittedName>
        <fullName evidence="1">Uncharacterized protein</fullName>
    </submittedName>
</protein>
<keyword evidence="2" id="KW-1185">Reference proteome</keyword>
<name>A0A3D8SJM9_9EURO</name>
<accession>A0A3D8SJM9</accession>
<dbReference type="Proteomes" id="UP000256690">
    <property type="component" value="Unassembled WGS sequence"/>
</dbReference>
<dbReference type="OrthoDB" id="5120991at2759"/>
<evidence type="ECO:0000313" key="2">
    <source>
        <dbReference type="Proteomes" id="UP000256690"/>
    </source>
</evidence>
<dbReference type="GeneID" id="38113508"/>
<dbReference type="AlphaFoldDB" id="A0A3D8SJM9"/>